<dbReference type="OrthoDB" id="9805416at2"/>
<dbReference type="CDD" id="cd01619">
    <property type="entry name" value="LDH_like"/>
    <property type="match status" value="1"/>
</dbReference>
<feature type="domain" description="D-isomer specific 2-hydroxyacid dehydrogenase catalytic" evidence="5">
    <location>
        <begin position="33"/>
        <end position="320"/>
    </location>
</feature>
<dbReference type="InterPro" id="IPR006139">
    <property type="entry name" value="D-isomer_2_OHA_DH_cat_dom"/>
</dbReference>
<feature type="domain" description="D-isomer specific 2-hydroxyacid dehydrogenase NAD-binding" evidence="6">
    <location>
        <begin position="115"/>
        <end position="294"/>
    </location>
</feature>
<evidence type="ECO:0000256" key="4">
    <source>
        <dbReference type="RuleBase" id="RU003719"/>
    </source>
</evidence>
<reference evidence="7 9" key="1">
    <citation type="submission" date="2009-09" db="EMBL/GenBank/DDBJ databases">
        <authorList>
            <person name="Qin X."/>
            <person name="Bachman B."/>
            <person name="Battles P."/>
            <person name="Bell A."/>
            <person name="Bess C."/>
            <person name="Bickham C."/>
            <person name="Chaboub L."/>
            <person name="Chen D."/>
            <person name="Coyle M."/>
            <person name="Deiros D.R."/>
            <person name="Dinh H."/>
            <person name="Forbes L."/>
            <person name="Fowler G."/>
            <person name="Francisco L."/>
            <person name="Fu Q."/>
            <person name="Gubbala S."/>
            <person name="Hale W."/>
            <person name="Han Y."/>
            <person name="Hemphill L."/>
            <person name="Highlander S.K."/>
            <person name="Hirani K."/>
            <person name="Hogues M."/>
            <person name="Jackson L."/>
            <person name="Jakkamsetti A."/>
            <person name="Javaid M."/>
            <person name="Jiang H."/>
            <person name="Korchina V."/>
            <person name="Kovar C."/>
            <person name="Lara F."/>
            <person name="Lee S."/>
            <person name="Mata R."/>
            <person name="Mathew T."/>
            <person name="Moen C."/>
            <person name="Morales K."/>
            <person name="Munidasa M."/>
            <person name="Nazareth L."/>
            <person name="Ngo R."/>
            <person name="Nguyen L."/>
            <person name="Okwuonu G."/>
            <person name="Ongeri F."/>
            <person name="Patil S."/>
            <person name="Petrosino J."/>
            <person name="Pham C."/>
            <person name="Pham P."/>
            <person name="Pu L.-L."/>
            <person name="Puazo M."/>
            <person name="Raj R."/>
            <person name="Reid J."/>
            <person name="Rouhana J."/>
            <person name="Saada N."/>
            <person name="Shang Y."/>
            <person name="Simmons D."/>
            <person name="Thornton R."/>
            <person name="Warren J."/>
            <person name="Weissenberger G."/>
            <person name="Zhang J."/>
            <person name="Zhang L."/>
            <person name="Zhou C."/>
            <person name="Zhu D."/>
            <person name="Muzny D."/>
            <person name="Worley K."/>
            <person name="Gibbs R."/>
        </authorList>
    </citation>
    <scope>NUCLEOTIDE SEQUENCE [LARGE SCALE GENOMIC DNA]</scope>
    <source>
        <strain evidence="7 9">DSM 16041</strain>
    </source>
</reference>
<dbReference type="EMBL" id="ACLL01000013">
    <property type="protein sequence ID" value="EEW54302.1"/>
    <property type="molecule type" value="Genomic_DNA"/>
</dbReference>
<name>C8P591_9LACO</name>
<sequence length="339" mass="37439">MKIVIADYAESMMPSHELEKRVLTAGLPGCQIVTATYRDDRRAEFLQLVRDADALLTAFIRVDEELLATATQLKVVSINATGYDNVDLAAARRHGVAVCPVGEYCTTDVAEFTITAMLALVRNLKAYVTDVDVHQQWRYDYAQPNHRLSKLTLGIFGLGKIGRAVATRAAALGMRVLAVDPFISQEDYAKVADQVKLVSAAELFQQADIISNHMNLNESNDHFFTAERFRQMVKQPYFINMARGAEVDETALVAALDSGQISGAALDVLATEFPDLATNPLLGRENVLVTPHTAFYSSDSLTALQRISCQNIVEYLTGHPEKVFKLVVNPKEDPHDHTN</sequence>
<evidence type="ECO:0000313" key="7">
    <source>
        <dbReference type="EMBL" id="EEW54302.1"/>
    </source>
</evidence>
<evidence type="ECO:0000313" key="9">
    <source>
        <dbReference type="Proteomes" id="UP000003675"/>
    </source>
</evidence>
<dbReference type="STRING" id="525309.HMPREF0494_0485"/>
<comment type="similarity">
    <text evidence="1 4">Belongs to the D-isomer specific 2-hydroxyacid dehydrogenase family.</text>
</comment>
<evidence type="ECO:0000256" key="3">
    <source>
        <dbReference type="ARBA" id="ARBA00023027"/>
    </source>
</evidence>
<dbReference type="InterPro" id="IPR006140">
    <property type="entry name" value="D-isomer_DH_NAD-bd"/>
</dbReference>
<dbReference type="HOGENOM" id="CLU_019796_1_3_9"/>
<evidence type="ECO:0000259" key="6">
    <source>
        <dbReference type="Pfam" id="PF02826"/>
    </source>
</evidence>
<evidence type="ECO:0000256" key="2">
    <source>
        <dbReference type="ARBA" id="ARBA00023002"/>
    </source>
</evidence>
<dbReference type="SUPFAM" id="SSF52283">
    <property type="entry name" value="Formate/glycerate dehydrogenase catalytic domain-like"/>
    <property type="match status" value="1"/>
</dbReference>
<comment type="caution">
    <text evidence="7">The sequence shown here is derived from an EMBL/GenBank/DDBJ whole genome shotgun (WGS) entry which is preliminary data.</text>
</comment>
<dbReference type="AlphaFoldDB" id="C8P591"/>
<keyword evidence="3" id="KW-0520">NAD</keyword>
<dbReference type="RefSeq" id="WP_007123789.1">
    <property type="nucleotide sequence ID" value="NZ_AZDK01000010.1"/>
</dbReference>
<dbReference type="EMBL" id="AZDK01000010">
    <property type="protein sequence ID" value="KRK59954.1"/>
    <property type="molecule type" value="Genomic_DNA"/>
</dbReference>
<dbReference type="EC" id="1.1.1.290" evidence="7"/>
<accession>C8P591</accession>
<dbReference type="eggNOG" id="COG1052">
    <property type="taxonomic scope" value="Bacteria"/>
</dbReference>
<proteinExistence type="inferred from homology"/>
<dbReference type="Pfam" id="PF00389">
    <property type="entry name" value="2-Hacid_dh"/>
    <property type="match status" value="1"/>
</dbReference>
<dbReference type="InterPro" id="IPR050418">
    <property type="entry name" value="D-iso_2-hydroxyacid_DH_PdxB"/>
</dbReference>
<dbReference type="SUPFAM" id="SSF51735">
    <property type="entry name" value="NAD(P)-binding Rossmann-fold domains"/>
    <property type="match status" value="1"/>
</dbReference>
<dbReference type="PANTHER" id="PTHR43761">
    <property type="entry name" value="D-ISOMER SPECIFIC 2-HYDROXYACID DEHYDROGENASE FAMILY PROTEIN (AFU_ORTHOLOGUE AFUA_1G13630)"/>
    <property type="match status" value="1"/>
</dbReference>
<dbReference type="Pfam" id="PF02826">
    <property type="entry name" value="2-Hacid_dh_C"/>
    <property type="match status" value="1"/>
</dbReference>
<dbReference type="Gene3D" id="3.40.50.720">
    <property type="entry name" value="NAD(P)-binding Rossmann-like Domain"/>
    <property type="match status" value="2"/>
</dbReference>
<keyword evidence="10" id="KW-1185">Reference proteome</keyword>
<reference evidence="8 10" key="2">
    <citation type="journal article" date="2015" name="Genome Announc.">
        <title>Expanding the biotechnology potential of lactobacilli through comparative genomics of 213 strains and associated genera.</title>
        <authorList>
            <person name="Sun Z."/>
            <person name="Harris H.M."/>
            <person name="McCann A."/>
            <person name="Guo C."/>
            <person name="Argimon S."/>
            <person name="Zhang W."/>
            <person name="Yang X."/>
            <person name="Jeffery I.B."/>
            <person name="Cooney J.C."/>
            <person name="Kagawa T.F."/>
            <person name="Liu W."/>
            <person name="Song Y."/>
            <person name="Salvetti E."/>
            <person name="Wrobel A."/>
            <person name="Rasinkangas P."/>
            <person name="Parkhill J."/>
            <person name="Rea M.C."/>
            <person name="O'Sullivan O."/>
            <person name="Ritari J."/>
            <person name="Douillard F.P."/>
            <person name="Paul Ross R."/>
            <person name="Yang R."/>
            <person name="Briner A.E."/>
            <person name="Felis G.E."/>
            <person name="de Vos W.M."/>
            <person name="Barrangou R."/>
            <person name="Klaenhammer T.R."/>
            <person name="Caufield P.W."/>
            <person name="Cui Y."/>
            <person name="Zhang H."/>
            <person name="O'Toole P.W."/>
        </authorList>
    </citation>
    <scope>NUCLEOTIDE SEQUENCE [LARGE SCALE GENOMIC DNA]</scope>
    <source>
        <strain evidence="8 10">DSM 16041</strain>
    </source>
</reference>
<evidence type="ECO:0000256" key="1">
    <source>
        <dbReference type="ARBA" id="ARBA00005854"/>
    </source>
</evidence>
<evidence type="ECO:0000259" key="5">
    <source>
        <dbReference type="Pfam" id="PF00389"/>
    </source>
</evidence>
<evidence type="ECO:0000313" key="10">
    <source>
        <dbReference type="Proteomes" id="UP000051883"/>
    </source>
</evidence>
<dbReference type="PANTHER" id="PTHR43761:SF1">
    <property type="entry name" value="D-ISOMER SPECIFIC 2-HYDROXYACID DEHYDROGENASE CATALYTIC DOMAIN-CONTAINING PROTEIN-RELATED"/>
    <property type="match status" value="1"/>
</dbReference>
<gene>
    <name evidence="7" type="primary">pdxB</name>
    <name evidence="8" type="ORF">FC31_GL000229</name>
    <name evidence="7" type="ORF">HMPREF0494_0485</name>
</gene>
<protein>
    <submittedName>
        <fullName evidence="7">4-phosphoerythronate dehydrogenase</fullName>
        <ecNumber evidence="7">1.1.1.290</ecNumber>
    </submittedName>
    <submittedName>
        <fullName evidence="8">Glycerate dehydrogenase</fullName>
    </submittedName>
</protein>
<dbReference type="Proteomes" id="UP000003675">
    <property type="component" value="Unassembled WGS sequence"/>
</dbReference>
<dbReference type="GO" id="GO:0051287">
    <property type="term" value="F:NAD binding"/>
    <property type="evidence" value="ECO:0007669"/>
    <property type="project" value="InterPro"/>
</dbReference>
<organism evidence="7 9">
    <name type="scientific">Limosilactobacillus antri DSM 16041</name>
    <dbReference type="NCBI Taxonomy" id="525309"/>
    <lineage>
        <taxon>Bacteria</taxon>
        <taxon>Bacillati</taxon>
        <taxon>Bacillota</taxon>
        <taxon>Bacilli</taxon>
        <taxon>Lactobacillales</taxon>
        <taxon>Lactobacillaceae</taxon>
        <taxon>Limosilactobacillus</taxon>
    </lineage>
</organism>
<keyword evidence="2 4" id="KW-0560">Oxidoreductase</keyword>
<evidence type="ECO:0000313" key="8">
    <source>
        <dbReference type="EMBL" id="KRK59954.1"/>
    </source>
</evidence>
<dbReference type="PATRIC" id="fig|525309.8.peg.235"/>
<dbReference type="Proteomes" id="UP000051883">
    <property type="component" value="Unassembled WGS sequence"/>
</dbReference>
<dbReference type="GO" id="GO:0033711">
    <property type="term" value="F:4-phosphoerythronate dehydrogenase activity"/>
    <property type="evidence" value="ECO:0007669"/>
    <property type="project" value="UniProtKB-EC"/>
</dbReference>
<dbReference type="InterPro" id="IPR036291">
    <property type="entry name" value="NAD(P)-bd_dom_sf"/>
</dbReference>